<keyword evidence="8" id="KW-0472">Membrane</keyword>
<feature type="domain" description="Histidine kinase" evidence="9">
    <location>
        <begin position="420"/>
        <end position="645"/>
    </location>
</feature>
<keyword evidence="11" id="KW-1185">Reference proteome</keyword>
<protein>
    <recommendedName>
        <fullName evidence="2">histidine kinase</fullName>
        <ecNumber evidence="2">2.7.13.3</ecNumber>
    </recommendedName>
</protein>
<keyword evidence="6" id="KW-0902">Two-component regulatory system</keyword>
<evidence type="ECO:0000256" key="8">
    <source>
        <dbReference type="SAM" id="Phobius"/>
    </source>
</evidence>
<name>A0A518EZ72_9BACT</name>
<dbReference type="InterPro" id="IPR003661">
    <property type="entry name" value="HisK_dim/P_dom"/>
</dbReference>
<evidence type="ECO:0000256" key="4">
    <source>
        <dbReference type="ARBA" id="ARBA00022679"/>
    </source>
</evidence>
<dbReference type="CDD" id="cd00082">
    <property type="entry name" value="HisKA"/>
    <property type="match status" value="1"/>
</dbReference>
<feature type="transmembrane region" description="Helical" evidence="8">
    <location>
        <begin position="381"/>
        <end position="401"/>
    </location>
</feature>
<feature type="region of interest" description="Disordered" evidence="7">
    <location>
        <begin position="1"/>
        <end position="21"/>
    </location>
</feature>
<dbReference type="Gene3D" id="1.10.287.130">
    <property type="match status" value="1"/>
</dbReference>
<evidence type="ECO:0000256" key="6">
    <source>
        <dbReference type="ARBA" id="ARBA00023012"/>
    </source>
</evidence>
<dbReference type="PANTHER" id="PTHR43711">
    <property type="entry name" value="TWO-COMPONENT HISTIDINE KINASE"/>
    <property type="match status" value="1"/>
</dbReference>
<keyword evidence="8" id="KW-1133">Transmembrane helix</keyword>
<dbReference type="Pfam" id="PF00512">
    <property type="entry name" value="HisKA"/>
    <property type="match status" value="1"/>
</dbReference>
<proteinExistence type="predicted"/>
<dbReference type="Gene3D" id="3.30.565.10">
    <property type="entry name" value="Histidine kinase-like ATPase, C-terminal domain"/>
    <property type="match status" value="1"/>
</dbReference>
<dbReference type="SMART" id="SM00387">
    <property type="entry name" value="HATPase_c"/>
    <property type="match status" value="1"/>
</dbReference>
<evidence type="ECO:0000259" key="9">
    <source>
        <dbReference type="PROSITE" id="PS50109"/>
    </source>
</evidence>
<organism evidence="10 11">
    <name type="scientific">Saltatorellus ferox</name>
    <dbReference type="NCBI Taxonomy" id="2528018"/>
    <lineage>
        <taxon>Bacteria</taxon>
        <taxon>Pseudomonadati</taxon>
        <taxon>Planctomycetota</taxon>
        <taxon>Planctomycetia</taxon>
        <taxon>Planctomycetia incertae sedis</taxon>
        <taxon>Saltatorellus</taxon>
    </lineage>
</organism>
<evidence type="ECO:0000256" key="1">
    <source>
        <dbReference type="ARBA" id="ARBA00000085"/>
    </source>
</evidence>
<dbReference type="PROSITE" id="PS50109">
    <property type="entry name" value="HIS_KIN"/>
    <property type="match status" value="1"/>
</dbReference>
<dbReference type="InterPro" id="IPR004358">
    <property type="entry name" value="Sig_transdc_His_kin-like_C"/>
</dbReference>
<gene>
    <name evidence="10" type="primary">walK</name>
    <name evidence="10" type="ORF">Poly30_49390</name>
</gene>
<sequence length="649" mass="70254">MASTHRRRTGHSTGHSPGRSPGAQEWLLALGALTAVALFIAAFLDFGDPMERARLEVRSGAAARAEVVEASWDRLLGLSREPAEAKGEAVTIGPEGLRSLDFEKTPPESARIVHLLIESALFEAAAGDVDRAIAEAEGILARAPDDPRATEAHLHLARWASSRGDFEAVRRHRAAIAQTLDAVGAPTAWVAGTSVALLSSLVEPVDATLALRWLRDPAAHLPAPVDQARVRGGALIVEEDPWWGTLRERLAAADPGVDWDRAFLRDVRAGDAVQRAFGSELVAARDAWTLQRRGDAWLAARALGDEIRVLAVDASGLAASMRKSMGSDAPDLFQVHFWSEPAATEETVLPLRSLGTGALAFSIHRGDPYAAGRRELVQLRLVRAALVVLALAILIASIMAARATDRARRLSLLRSTFVASVSHDLRTPIQSMLLMSETLEQNRVATEAGRQRYFGSIRREAQRLRRLVEDLLDGARIDRGEGARVERQEVDTNRYFTELENRMRERAERADGDLTFVRGALPETLFFDPDGVHRVIWNLFENALKYGRQPEKKAAITVEVGIDGGTLVARVLDEGPGIPARFASTVFQPFERVTAGAAGGDIEKDTGTGLGLAIVRAITRAHGGEARVEPSPRGAHFVATFPATSPAAH</sequence>
<dbReference type="InterPro" id="IPR036097">
    <property type="entry name" value="HisK_dim/P_sf"/>
</dbReference>
<feature type="compositionally biased region" description="Basic residues" evidence="7">
    <location>
        <begin position="1"/>
        <end position="10"/>
    </location>
</feature>
<dbReference type="SUPFAM" id="SSF47384">
    <property type="entry name" value="Homodimeric domain of signal transducing histidine kinase"/>
    <property type="match status" value="1"/>
</dbReference>
<evidence type="ECO:0000256" key="2">
    <source>
        <dbReference type="ARBA" id="ARBA00012438"/>
    </source>
</evidence>
<keyword evidence="8" id="KW-0812">Transmembrane</keyword>
<keyword evidence="5 10" id="KW-0418">Kinase</keyword>
<dbReference type="InterPro" id="IPR036890">
    <property type="entry name" value="HATPase_C_sf"/>
</dbReference>
<reference evidence="10 11" key="1">
    <citation type="submission" date="2019-02" db="EMBL/GenBank/DDBJ databases">
        <title>Deep-cultivation of Planctomycetes and their phenomic and genomic characterization uncovers novel biology.</title>
        <authorList>
            <person name="Wiegand S."/>
            <person name="Jogler M."/>
            <person name="Boedeker C."/>
            <person name="Pinto D."/>
            <person name="Vollmers J."/>
            <person name="Rivas-Marin E."/>
            <person name="Kohn T."/>
            <person name="Peeters S.H."/>
            <person name="Heuer A."/>
            <person name="Rast P."/>
            <person name="Oberbeckmann S."/>
            <person name="Bunk B."/>
            <person name="Jeske O."/>
            <person name="Meyerdierks A."/>
            <person name="Storesund J.E."/>
            <person name="Kallscheuer N."/>
            <person name="Luecker S."/>
            <person name="Lage O.M."/>
            <person name="Pohl T."/>
            <person name="Merkel B.J."/>
            <person name="Hornburger P."/>
            <person name="Mueller R.-W."/>
            <person name="Bruemmer F."/>
            <person name="Labrenz M."/>
            <person name="Spormann A.M."/>
            <person name="Op den Camp H."/>
            <person name="Overmann J."/>
            <person name="Amann R."/>
            <person name="Jetten M.S.M."/>
            <person name="Mascher T."/>
            <person name="Medema M.H."/>
            <person name="Devos D.P."/>
            <person name="Kaster A.-K."/>
            <person name="Ovreas L."/>
            <person name="Rohde M."/>
            <person name="Galperin M.Y."/>
            <person name="Jogler C."/>
        </authorList>
    </citation>
    <scope>NUCLEOTIDE SEQUENCE [LARGE SCALE GENOMIC DNA]</scope>
    <source>
        <strain evidence="10 11">Poly30</strain>
    </source>
</reference>
<evidence type="ECO:0000256" key="3">
    <source>
        <dbReference type="ARBA" id="ARBA00022553"/>
    </source>
</evidence>
<keyword evidence="4 10" id="KW-0808">Transferase</keyword>
<dbReference type="CDD" id="cd00075">
    <property type="entry name" value="HATPase"/>
    <property type="match status" value="1"/>
</dbReference>
<evidence type="ECO:0000256" key="5">
    <source>
        <dbReference type="ARBA" id="ARBA00022777"/>
    </source>
</evidence>
<evidence type="ECO:0000313" key="11">
    <source>
        <dbReference type="Proteomes" id="UP000320390"/>
    </source>
</evidence>
<dbReference type="InterPro" id="IPR003594">
    <property type="entry name" value="HATPase_dom"/>
</dbReference>
<evidence type="ECO:0000256" key="7">
    <source>
        <dbReference type="SAM" id="MobiDB-lite"/>
    </source>
</evidence>
<dbReference type="EC" id="2.7.13.3" evidence="2"/>
<dbReference type="EMBL" id="CP036434">
    <property type="protein sequence ID" value="QDV09381.1"/>
    <property type="molecule type" value="Genomic_DNA"/>
</dbReference>
<dbReference type="Proteomes" id="UP000320390">
    <property type="component" value="Chromosome"/>
</dbReference>
<accession>A0A518EZ72</accession>
<dbReference type="InterPro" id="IPR050736">
    <property type="entry name" value="Sensor_HK_Regulatory"/>
</dbReference>
<evidence type="ECO:0000313" key="10">
    <source>
        <dbReference type="EMBL" id="QDV09381.1"/>
    </source>
</evidence>
<dbReference type="GO" id="GO:0000155">
    <property type="term" value="F:phosphorelay sensor kinase activity"/>
    <property type="evidence" value="ECO:0007669"/>
    <property type="project" value="InterPro"/>
</dbReference>
<dbReference type="AlphaFoldDB" id="A0A518EZ72"/>
<comment type="catalytic activity">
    <reaction evidence="1">
        <text>ATP + protein L-histidine = ADP + protein N-phospho-L-histidine.</text>
        <dbReference type="EC" id="2.7.13.3"/>
    </reaction>
</comment>
<dbReference type="SMART" id="SM00388">
    <property type="entry name" value="HisKA"/>
    <property type="match status" value="1"/>
</dbReference>
<dbReference type="SUPFAM" id="SSF55874">
    <property type="entry name" value="ATPase domain of HSP90 chaperone/DNA topoisomerase II/histidine kinase"/>
    <property type="match status" value="1"/>
</dbReference>
<dbReference type="Pfam" id="PF02518">
    <property type="entry name" value="HATPase_c"/>
    <property type="match status" value="1"/>
</dbReference>
<dbReference type="InterPro" id="IPR005467">
    <property type="entry name" value="His_kinase_dom"/>
</dbReference>
<dbReference type="PANTHER" id="PTHR43711:SF1">
    <property type="entry name" value="HISTIDINE KINASE 1"/>
    <property type="match status" value="1"/>
</dbReference>
<dbReference type="PRINTS" id="PR00344">
    <property type="entry name" value="BCTRLSENSOR"/>
</dbReference>
<keyword evidence="3" id="KW-0597">Phosphoprotein</keyword>
<feature type="transmembrane region" description="Helical" evidence="8">
    <location>
        <begin position="26"/>
        <end position="44"/>
    </location>
</feature>